<keyword evidence="1" id="KW-0175">Coiled coil</keyword>
<evidence type="ECO:0000256" key="1">
    <source>
        <dbReference type="SAM" id="Coils"/>
    </source>
</evidence>
<feature type="coiled-coil region" evidence="1">
    <location>
        <begin position="106"/>
        <end position="154"/>
    </location>
</feature>
<keyword evidence="3" id="KW-1185">Reference proteome</keyword>
<evidence type="ECO:0000313" key="2">
    <source>
        <dbReference type="EMBL" id="KAL0563181.1"/>
    </source>
</evidence>
<sequence>MGYSALIQHGQAVRVIQSKDFFTGPAYNYPQESLADTGTMLREIRGRPDVEQFKRQLEHGQGILNIRDDQILYILRRGEILWQDWVCSQEDIRELHLKVASLREIREYLKERCKQKNETIRSLEKEVENGAVRIKELEEKLSSVQQILDSVTSDKPGA</sequence>
<proteinExistence type="predicted"/>
<name>A0ABR3EJW0_9AGAR</name>
<dbReference type="Proteomes" id="UP001465976">
    <property type="component" value="Unassembled WGS sequence"/>
</dbReference>
<dbReference type="EMBL" id="JBAHYK010003822">
    <property type="protein sequence ID" value="KAL0563181.1"/>
    <property type="molecule type" value="Genomic_DNA"/>
</dbReference>
<accession>A0ABR3EJW0</accession>
<reference evidence="2 3" key="1">
    <citation type="submission" date="2024-02" db="EMBL/GenBank/DDBJ databases">
        <title>A draft genome for the cacao thread blight pathogen Marasmius crinis-equi.</title>
        <authorList>
            <person name="Cohen S.P."/>
            <person name="Baruah I.K."/>
            <person name="Amoako-Attah I."/>
            <person name="Bukari Y."/>
            <person name="Meinhardt L.W."/>
            <person name="Bailey B.A."/>
        </authorList>
    </citation>
    <scope>NUCLEOTIDE SEQUENCE [LARGE SCALE GENOMIC DNA]</scope>
    <source>
        <strain evidence="2 3">GH-76</strain>
    </source>
</reference>
<gene>
    <name evidence="2" type="ORF">V5O48_018893</name>
</gene>
<evidence type="ECO:0000313" key="3">
    <source>
        <dbReference type="Proteomes" id="UP001465976"/>
    </source>
</evidence>
<organism evidence="2 3">
    <name type="scientific">Marasmius crinis-equi</name>
    <dbReference type="NCBI Taxonomy" id="585013"/>
    <lineage>
        <taxon>Eukaryota</taxon>
        <taxon>Fungi</taxon>
        <taxon>Dikarya</taxon>
        <taxon>Basidiomycota</taxon>
        <taxon>Agaricomycotina</taxon>
        <taxon>Agaricomycetes</taxon>
        <taxon>Agaricomycetidae</taxon>
        <taxon>Agaricales</taxon>
        <taxon>Marasmiineae</taxon>
        <taxon>Marasmiaceae</taxon>
        <taxon>Marasmius</taxon>
    </lineage>
</organism>
<protein>
    <submittedName>
        <fullName evidence="2">Uncharacterized protein</fullName>
    </submittedName>
</protein>
<comment type="caution">
    <text evidence="2">The sequence shown here is derived from an EMBL/GenBank/DDBJ whole genome shotgun (WGS) entry which is preliminary data.</text>
</comment>